<dbReference type="Proteomes" id="UP000013307">
    <property type="component" value="Chromosome"/>
</dbReference>
<dbReference type="PANTHER" id="PTHR30302">
    <property type="entry name" value="HYDROGENASE 1 MATURATION PROTEASE"/>
    <property type="match status" value="1"/>
</dbReference>
<dbReference type="InterPro" id="IPR023430">
    <property type="entry name" value="Pept_HybD-like_dom_sf"/>
</dbReference>
<dbReference type="HOGENOM" id="CLU_099037_2_3_2"/>
<dbReference type="KEGG" id="ast:Asulf_01075"/>
<evidence type="ECO:0000256" key="3">
    <source>
        <dbReference type="ARBA" id="ARBA00022750"/>
    </source>
</evidence>
<dbReference type="PANTHER" id="PTHR30302:SF1">
    <property type="entry name" value="HYDROGENASE 2 MATURATION PROTEASE"/>
    <property type="match status" value="1"/>
</dbReference>
<organism evidence="5 6">
    <name type="scientific">Archaeoglobus sulfaticallidus PM70-1</name>
    <dbReference type="NCBI Taxonomy" id="387631"/>
    <lineage>
        <taxon>Archaea</taxon>
        <taxon>Methanobacteriati</taxon>
        <taxon>Methanobacteriota</taxon>
        <taxon>Archaeoglobi</taxon>
        <taxon>Archaeoglobales</taxon>
        <taxon>Archaeoglobaceae</taxon>
        <taxon>Archaeoglobus</taxon>
    </lineage>
</organism>
<dbReference type="STRING" id="387631.Asulf_01075"/>
<dbReference type="AlphaFoldDB" id="N0BKP0"/>
<dbReference type="RefSeq" id="WP_015590674.1">
    <property type="nucleotide sequence ID" value="NC_021169.1"/>
</dbReference>
<keyword evidence="4" id="KW-0378">Hydrolase</keyword>
<dbReference type="GO" id="GO:0008047">
    <property type="term" value="F:enzyme activator activity"/>
    <property type="evidence" value="ECO:0007669"/>
    <property type="project" value="InterPro"/>
</dbReference>
<name>N0BKP0_9EURY</name>
<evidence type="ECO:0000256" key="4">
    <source>
        <dbReference type="ARBA" id="ARBA00022801"/>
    </source>
</evidence>
<dbReference type="GO" id="GO:0016485">
    <property type="term" value="P:protein processing"/>
    <property type="evidence" value="ECO:0007669"/>
    <property type="project" value="TreeGrafter"/>
</dbReference>
<evidence type="ECO:0000313" key="6">
    <source>
        <dbReference type="Proteomes" id="UP000013307"/>
    </source>
</evidence>
<accession>N0BKP0</accession>
<evidence type="ECO:0000256" key="1">
    <source>
        <dbReference type="ARBA" id="ARBA00006814"/>
    </source>
</evidence>
<evidence type="ECO:0000256" key="2">
    <source>
        <dbReference type="ARBA" id="ARBA00022670"/>
    </source>
</evidence>
<dbReference type="NCBIfam" id="TIGR00072">
    <property type="entry name" value="hydrog_prot"/>
    <property type="match status" value="1"/>
</dbReference>
<dbReference type="CDD" id="cd00518">
    <property type="entry name" value="H2MP"/>
    <property type="match status" value="1"/>
</dbReference>
<keyword evidence="6" id="KW-1185">Reference proteome</keyword>
<dbReference type="Pfam" id="PF01750">
    <property type="entry name" value="HycI"/>
    <property type="match status" value="1"/>
</dbReference>
<comment type="similarity">
    <text evidence="1">Belongs to the peptidase A31 family.</text>
</comment>
<dbReference type="GeneID" id="15392716"/>
<dbReference type="eggNOG" id="arCOG04429">
    <property type="taxonomic scope" value="Archaea"/>
</dbReference>
<protein>
    <submittedName>
        <fullName evidence="5">Hydrogenase maturation protease</fullName>
    </submittedName>
</protein>
<dbReference type="GO" id="GO:0004190">
    <property type="term" value="F:aspartic-type endopeptidase activity"/>
    <property type="evidence" value="ECO:0007669"/>
    <property type="project" value="UniProtKB-KW"/>
</dbReference>
<dbReference type="SUPFAM" id="SSF53163">
    <property type="entry name" value="HybD-like"/>
    <property type="match status" value="1"/>
</dbReference>
<sequence>MKCVIVGIGNPNLCDDALGIRVIEEIEKLNLNADTFALFMGDFDVLDKILGYDLAIIVDAIRLGNEPGTIYEFSHDEFSFIPFSGTHGMNLITTLRVGMEVFGEEMPGDIRIIAVEVEDVESFGRDCTPKVKAAIPKVVERITEIVAGSNCCLDQIAAESRQK</sequence>
<reference evidence="5 6" key="1">
    <citation type="journal article" date="2013" name="Genome Announc.">
        <title>Complete Genome Sequence of the Thermophilic and Facultatively Chemolithoautotrophic Sulfate Reducer Archaeoglobus sulfaticallidus Strain PM70-1T.</title>
        <authorList>
            <person name="Stokke R."/>
            <person name="Hocking W.P."/>
            <person name="Steinsbu B.O."/>
            <person name="Steen I.H."/>
        </authorList>
    </citation>
    <scope>NUCLEOTIDE SEQUENCE [LARGE SCALE GENOMIC DNA]</scope>
    <source>
        <strain evidence="5">PM70-1</strain>
    </source>
</reference>
<keyword evidence="3" id="KW-0064">Aspartyl protease</keyword>
<evidence type="ECO:0000313" key="5">
    <source>
        <dbReference type="EMBL" id="AGK61076.1"/>
    </source>
</evidence>
<dbReference type="OrthoDB" id="85598at2157"/>
<dbReference type="PRINTS" id="PR00446">
    <property type="entry name" value="HYDRGNUPTAKE"/>
</dbReference>
<dbReference type="EMBL" id="CP005290">
    <property type="protein sequence ID" value="AGK61076.1"/>
    <property type="molecule type" value="Genomic_DNA"/>
</dbReference>
<keyword evidence="2 5" id="KW-0645">Protease</keyword>
<gene>
    <name evidence="5" type="ORF">Asulf_01075</name>
</gene>
<dbReference type="Gene3D" id="3.40.50.1450">
    <property type="entry name" value="HybD-like"/>
    <property type="match status" value="1"/>
</dbReference>
<dbReference type="InterPro" id="IPR000671">
    <property type="entry name" value="Peptidase_A31"/>
</dbReference>
<proteinExistence type="inferred from homology"/>